<dbReference type="Gene3D" id="3.30.420.10">
    <property type="entry name" value="Ribonuclease H-like superfamily/Ribonuclease H"/>
    <property type="match status" value="1"/>
</dbReference>
<reference evidence="4" key="1">
    <citation type="submission" date="2021-01" db="EMBL/GenBank/DDBJ databases">
        <title>Caligus Genome Assembly.</title>
        <authorList>
            <person name="Gallardo-Escarate C."/>
        </authorList>
    </citation>
    <scope>NUCLEOTIDE SEQUENCE [LARGE SCALE GENOMIC DNA]</scope>
</reference>
<dbReference type="InterPro" id="IPR036397">
    <property type="entry name" value="RNaseH_sf"/>
</dbReference>
<dbReference type="GO" id="GO:0003677">
    <property type="term" value="F:DNA binding"/>
    <property type="evidence" value="ECO:0007669"/>
    <property type="project" value="InterPro"/>
</dbReference>
<sequence>MSSERDRRLQVRALLDSGQTLTEIACQLGISRKTVYNVKAGGVERKVGSGGKRTLDEEEVIRAMEEDPLKSLRSHARDMGIPKSTLVDNVKRIGGRSLDLKKAPAGRVIVFSDEKTWTVDPVRNRRNDRYLTFGEVDEDVRTMSTTKHPASVMSLGFVASNGKAMPLIWFPTGYRLNAVNYVKILQEKFLPWVQENFPDNNVVLQQDGAPANTSKVTHEFLGQHMQFWSKEMWSPQSPDANPLDYSFWVQIESKAPPPECGSSKDCGGRGVEQDDDGLHQEDVLHLQEEDRGHHCC</sequence>
<proteinExistence type="predicted"/>
<dbReference type="Pfam" id="PF02796">
    <property type="entry name" value="HTH_7"/>
    <property type="match status" value="1"/>
</dbReference>
<gene>
    <name evidence="3" type="ORF">FKW44_006403</name>
</gene>
<dbReference type="Proteomes" id="UP000595437">
    <property type="component" value="Chromosome 4"/>
</dbReference>
<accession>A0A7T8QST6</accession>
<keyword evidence="4" id="KW-1185">Reference proteome</keyword>
<feature type="region of interest" description="Disordered" evidence="1">
    <location>
        <begin position="256"/>
        <end position="275"/>
    </location>
</feature>
<dbReference type="GO" id="GO:0000150">
    <property type="term" value="F:DNA strand exchange activity"/>
    <property type="evidence" value="ECO:0007669"/>
    <property type="project" value="InterPro"/>
</dbReference>
<evidence type="ECO:0000256" key="1">
    <source>
        <dbReference type="SAM" id="MobiDB-lite"/>
    </source>
</evidence>
<dbReference type="Gene3D" id="1.10.10.60">
    <property type="entry name" value="Homeodomain-like"/>
    <property type="match status" value="1"/>
</dbReference>
<evidence type="ECO:0000313" key="3">
    <source>
        <dbReference type="EMBL" id="QQP53797.1"/>
    </source>
</evidence>
<dbReference type="InterPro" id="IPR006120">
    <property type="entry name" value="Resolvase_HTH_dom"/>
</dbReference>
<name>A0A7T8QST6_CALRO</name>
<dbReference type="PANTHER" id="PTHR47326:SF1">
    <property type="entry name" value="HTH PSQ-TYPE DOMAIN-CONTAINING PROTEIN"/>
    <property type="match status" value="1"/>
</dbReference>
<dbReference type="OrthoDB" id="6368480at2759"/>
<protein>
    <submittedName>
        <fullName evidence="3">Transposable element</fullName>
    </submittedName>
</protein>
<evidence type="ECO:0000259" key="2">
    <source>
        <dbReference type="Pfam" id="PF02796"/>
    </source>
</evidence>
<dbReference type="PANTHER" id="PTHR47326">
    <property type="entry name" value="TRANSPOSABLE ELEMENT TC3 TRANSPOSASE-LIKE PROTEIN"/>
    <property type="match status" value="1"/>
</dbReference>
<feature type="domain" description="Resolvase HTH" evidence="2">
    <location>
        <begin position="9"/>
        <end position="40"/>
    </location>
</feature>
<dbReference type="EMBL" id="CP045893">
    <property type="protein sequence ID" value="QQP53797.1"/>
    <property type="molecule type" value="Genomic_DNA"/>
</dbReference>
<evidence type="ECO:0000313" key="4">
    <source>
        <dbReference type="Proteomes" id="UP000595437"/>
    </source>
</evidence>
<dbReference type="AlphaFoldDB" id="A0A7T8QST6"/>
<organism evidence="3 4">
    <name type="scientific">Caligus rogercresseyi</name>
    <name type="common">Sea louse</name>
    <dbReference type="NCBI Taxonomy" id="217165"/>
    <lineage>
        <taxon>Eukaryota</taxon>
        <taxon>Metazoa</taxon>
        <taxon>Ecdysozoa</taxon>
        <taxon>Arthropoda</taxon>
        <taxon>Crustacea</taxon>
        <taxon>Multicrustacea</taxon>
        <taxon>Hexanauplia</taxon>
        <taxon>Copepoda</taxon>
        <taxon>Siphonostomatoida</taxon>
        <taxon>Caligidae</taxon>
        <taxon>Caligus</taxon>
    </lineage>
</organism>